<keyword evidence="3" id="KW-1185">Reference proteome</keyword>
<dbReference type="OrthoDB" id="51039at2759"/>
<dbReference type="Proteomes" id="UP000291116">
    <property type="component" value="Unassembled WGS sequence"/>
</dbReference>
<evidence type="ECO:0000313" key="3">
    <source>
        <dbReference type="Proteomes" id="UP000291116"/>
    </source>
</evidence>
<gene>
    <name evidence="2" type="ORF">PSNMU_V1.4_AUG-EV-PASAV3_0099940</name>
</gene>
<evidence type="ECO:0000313" key="2">
    <source>
        <dbReference type="EMBL" id="VEU43030.1"/>
    </source>
</evidence>
<feature type="non-terminal residue" evidence="2">
    <location>
        <position position="1"/>
    </location>
</feature>
<sequence>RRVSLWFPHPTEHHRQPPPPSLWSPDRLVAPARAFAERVRSRVSDLGPRDVFRGLVRMARAWVFWYFSKDCMDSIYEDRWHAERDSEDFFGSGGMWISRGAHKNVVKRRIQRSKRNRQWVGLGYTPRLVWLVGVLLRGTFQCTSIPKVFNPRLTGWGAGTVLGAKCTHQEWISAFMLGWFGTEHYWKFLFGCDGPPHPGRDGFDGVPITINKVRLF</sequence>
<reference evidence="2 3" key="1">
    <citation type="submission" date="2019-01" db="EMBL/GenBank/DDBJ databases">
        <authorList>
            <person name="Ferrante I. M."/>
        </authorList>
    </citation>
    <scope>NUCLEOTIDE SEQUENCE [LARGE SCALE GENOMIC DNA]</scope>
    <source>
        <strain evidence="2 3">B856</strain>
    </source>
</reference>
<organism evidence="2 3">
    <name type="scientific">Pseudo-nitzschia multistriata</name>
    <dbReference type="NCBI Taxonomy" id="183589"/>
    <lineage>
        <taxon>Eukaryota</taxon>
        <taxon>Sar</taxon>
        <taxon>Stramenopiles</taxon>
        <taxon>Ochrophyta</taxon>
        <taxon>Bacillariophyta</taxon>
        <taxon>Bacillariophyceae</taxon>
        <taxon>Bacillariophycidae</taxon>
        <taxon>Bacillariales</taxon>
        <taxon>Bacillariaceae</taxon>
        <taxon>Pseudo-nitzschia</taxon>
    </lineage>
</organism>
<dbReference type="AlphaFoldDB" id="A0A448ZLW0"/>
<feature type="region of interest" description="Disordered" evidence="1">
    <location>
        <begin position="1"/>
        <end position="23"/>
    </location>
</feature>
<evidence type="ECO:0000256" key="1">
    <source>
        <dbReference type="SAM" id="MobiDB-lite"/>
    </source>
</evidence>
<proteinExistence type="predicted"/>
<name>A0A448ZLW0_9STRA</name>
<dbReference type="EMBL" id="CAACVS010000507">
    <property type="protein sequence ID" value="VEU43030.1"/>
    <property type="molecule type" value="Genomic_DNA"/>
</dbReference>
<protein>
    <submittedName>
        <fullName evidence="2">Uncharacterized protein</fullName>
    </submittedName>
</protein>
<accession>A0A448ZLW0</accession>